<evidence type="ECO:0000313" key="3">
    <source>
        <dbReference type="Proteomes" id="UP000284024"/>
    </source>
</evidence>
<reference evidence="2 3" key="1">
    <citation type="submission" date="2018-08" db="EMBL/GenBank/DDBJ databases">
        <title>A genome reference for cultivated species of the human gut microbiota.</title>
        <authorList>
            <person name="Zou Y."/>
            <person name="Xue W."/>
            <person name="Luo G."/>
        </authorList>
    </citation>
    <scope>NUCLEOTIDE SEQUENCE [LARGE SCALE GENOMIC DNA]</scope>
    <source>
        <strain evidence="2 3">AM18-2AC</strain>
    </source>
</reference>
<protein>
    <recommendedName>
        <fullName evidence="1">Transcriptional repressor NrdR-like N-terminal domain-containing protein</fullName>
    </recommendedName>
</protein>
<feature type="domain" description="Transcriptional repressor NrdR-like N-terminal" evidence="1">
    <location>
        <begin position="1"/>
        <end position="41"/>
    </location>
</feature>
<dbReference type="Pfam" id="PF22811">
    <property type="entry name" value="Zn_ribbon_NrdR"/>
    <property type="match status" value="1"/>
</dbReference>
<sequence length="66" mass="7768">MICPKCGEGRAVVKDTRDVECGKVKRFRKCNKCGYIFHTYEITEDEYCDLLLTRRKYLGEGEENKK</sequence>
<evidence type="ECO:0000259" key="1">
    <source>
        <dbReference type="Pfam" id="PF22811"/>
    </source>
</evidence>
<dbReference type="Proteomes" id="UP000284024">
    <property type="component" value="Unassembled WGS sequence"/>
</dbReference>
<comment type="caution">
    <text evidence="2">The sequence shown here is derived from an EMBL/GenBank/DDBJ whole genome shotgun (WGS) entry which is preliminary data.</text>
</comment>
<gene>
    <name evidence="2" type="ORF">DW222_01255</name>
</gene>
<organism evidence="2 3">
    <name type="scientific">Blautia obeum</name>
    <dbReference type="NCBI Taxonomy" id="40520"/>
    <lineage>
        <taxon>Bacteria</taxon>
        <taxon>Bacillati</taxon>
        <taxon>Bacillota</taxon>
        <taxon>Clostridia</taxon>
        <taxon>Lachnospirales</taxon>
        <taxon>Lachnospiraceae</taxon>
        <taxon>Blautia</taxon>
    </lineage>
</organism>
<dbReference type="AlphaFoldDB" id="A0A414W5Q2"/>
<dbReference type="InterPro" id="IPR055173">
    <property type="entry name" value="NrdR-like_N"/>
</dbReference>
<accession>A0A414W5Q2</accession>
<dbReference type="RefSeq" id="WP_118235446.1">
    <property type="nucleotide sequence ID" value="NZ_QRJH01000001.1"/>
</dbReference>
<evidence type="ECO:0000313" key="2">
    <source>
        <dbReference type="EMBL" id="RHH21093.1"/>
    </source>
</evidence>
<dbReference type="EMBL" id="QRJH01000001">
    <property type="protein sequence ID" value="RHH21093.1"/>
    <property type="molecule type" value="Genomic_DNA"/>
</dbReference>
<proteinExistence type="predicted"/>
<name>A0A414W5Q2_9FIRM</name>